<sequence>MPRHCSHCGLELREVGDFRSCWITVYECPGKRPLHDFLEVGDPRWTFPLLDLNPGVKDRLVNADPALVELAVSRIRMIDYKTISIVDFEKTLLGAFSEPGNAAGQS</sequence>
<organism evidence="1 2">
    <name type="scientific">Xanthomonas graminis pv. arrhenatheri LMG 727</name>
    <dbReference type="NCBI Taxonomy" id="1195923"/>
    <lineage>
        <taxon>Bacteria</taxon>
        <taxon>Pseudomonadati</taxon>
        <taxon>Pseudomonadota</taxon>
        <taxon>Gammaproteobacteria</taxon>
        <taxon>Lysobacterales</taxon>
        <taxon>Lysobacteraceae</taxon>
        <taxon>Xanthomonas</taxon>
        <taxon>Xanthomonas translucens group</taxon>
        <taxon>Xanthomonas graminis</taxon>
    </lineage>
</organism>
<name>A0A0K2ZWG6_9XANT</name>
<reference evidence="2" key="1">
    <citation type="submission" date="2015-07" db="EMBL/GenBank/DDBJ databases">
        <authorList>
            <person name="Wibberg D."/>
        </authorList>
    </citation>
    <scope>NUCLEOTIDE SEQUENCE [LARGE SCALE GENOMIC DNA]</scope>
</reference>
<dbReference type="Proteomes" id="UP000046187">
    <property type="component" value="Unassembled WGS sequence"/>
</dbReference>
<dbReference type="RefSeq" id="WP_053835971.1">
    <property type="nucleotide sequence ID" value="NZ_CXOI01000049.1"/>
</dbReference>
<dbReference type="AlphaFoldDB" id="A0A0K2ZWG6"/>
<proteinExistence type="predicted"/>
<accession>A0A0K2ZWG6</accession>
<gene>
    <name evidence="1" type="ORF">XTALMG727_2915</name>
</gene>
<protein>
    <submittedName>
        <fullName evidence="1">Uncharacterized protein</fullName>
    </submittedName>
</protein>
<evidence type="ECO:0000313" key="1">
    <source>
        <dbReference type="EMBL" id="CTP89983.1"/>
    </source>
</evidence>
<evidence type="ECO:0000313" key="2">
    <source>
        <dbReference type="Proteomes" id="UP000046187"/>
    </source>
</evidence>
<dbReference type="EMBL" id="CXOI01000049">
    <property type="protein sequence ID" value="CTP89983.1"/>
    <property type="molecule type" value="Genomic_DNA"/>
</dbReference>
<keyword evidence="2" id="KW-1185">Reference proteome</keyword>